<organism evidence="3 4">
    <name type="scientific">Pseudonocardia sediminis</name>
    <dbReference type="NCBI Taxonomy" id="1397368"/>
    <lineage>
        <taxon>Bacteria</taxon>
        <taxon>Bacillati</taxon>
        <taxon>Actinomycetota</taxon>
        <taxon>Actinomycetes</taxon>
        <taxon>Pseudonocardiales</taxon>
        <taxon>Pseudonocardiaceae</taxon>
        <taxon>Pseudonocardia</taxon>
    </lineage>
</organism>
<comment type="similarity">
    <text evidence="1">Belongs to the asp23 family.</text>
</comment>
<gene>
    <name evidence="3" type="ORF">EV383_2166</name>
</gene>
<evidence type="ECO:0000256" key="1">
    <source>
        <dbReference type="ARBA" id="ARBA00005721"/>
    </source>
</evidence>
<protein>
    <submittedName>
        <fullName evidence="3">Putative alkaline shock family protein YloU</fullName>
    </submittedName>
</protein>
<dbReference type="PANTHER" id="PTHR34297:SF3">
    <property type="entry name" value="ALKALINE SHOCK PROTEIN 23"/>
    <property type="match status" value="1"/>
</dbReference>
<evidence type="ECO:0000313" key="4">
    <source>
        <dbReference type="Proteomes" id="UP000291591"/>
    </source>
</evidence>
<evidence type="ECO:0000313" key="3">
    <source>
        <dbReference type="EMBL" id="RZT85302.1"/>
    </source>
</evidence>
<dbReference type="InterPro" id="IPR005531">
    <property type="entry name" value="Asp23"/>
</dbReference>
<sequence>MREETAASGITPLYAPNTKEKERDMTSSTSSTTPATSGGASPARLGDDTTQGKTSIAASVVQKISGIAAREVSGVYSMGSGASRAFGAIRERIPGGSSTGASSVAGVQVEVGEKQAAIDLDVVVEYGASIVELARAVRRNVIGAVERMTGLEVIEVNISVNDIHFAEDDDDAQETPAPASTARVE</sequence>
<accession>A0A4Q7UTY4</accession>
<dbReference type="AlphaFoldDB" id="A0A4Q7UTY4"/>
<dbReference type="PANTHER" id="PTHR34297">
    <property type="entry name" value="HYPOTHETICAL CYTOSOLIC PROTEIN-RELATED"/>
    <property type="match status" value="1"/>
</dbReference>
<evidence type="ECO:0000256" key="2">
    <source>
        <dbReference type="SAM" id="MobiDB-lite"/>
    </source>
</evidence>
<dbReference type="EMBL" id="SHKL01000001">
    <property type="protein sequence ID" value="RZT85302.1"/>
    <property type="molecule type" value="Genomic_DNA"/>
</dbReference>
<keyword evidence="4" id="KW-1185">Reference proteome</keyword>
<feature type="region of interest" description="Disordered" evidence="2">
    <location>
        <begin position="1"/>
        <end position="51"/>
    </location>
</feature>
<dbReference type="Proteomes" id="UP000291591">
    <property type="component" value="Unassembled WGS sequence"/>
</dbReference>
<dbReference type="Pfam" id="PF03780">
    <property type="entry name" value="Asp23"/>
    <property type="match status" value="1"/>
</dbReference>
<feature type="compositionally biased region" description="Low complexity" evidence="2">
    <location>
        <begin position="26"/>
        <end position="43"/>
    </location>
</feature>
<name>A0A4Q7UTY4_PSEST</name>
<comment type="caution">
    <text evidence="3">The sequence shown here is derived from an EMBL/GenBank/DDBJ whole genome shotgun (WGS) entry which is preliminary data.</text>
</comment>
<reference evidence="3 4" key="1">
    <citation type="submission" date="2019-02" db="EMBL/GenBank/DDBJ databases">
        <title>Sequencing the genomes of 1000 actinobacteria strains.</title>
        <authorList>
            <person name="Klenk H.-P."/>
        </authorList>
    </citation>
    <scope>NUCLEOTIDE SEQUENCE [LARGE SCALE GENOMIC DNA]</scope>
    <source>
        <strain evidence="3 4">DSM 45779</strain>
    </source>
</reference>
<proteinExistence type="inferred from homology"/>